<organism evidence="1 2">
    <name type="scientific">Nocardiopsis changdeensis</name>
    <dbReference type="NCBI Taxonomy" id="2831969"/>
    <lineage>
        <taxon>Bacteria</taxon>
        <taxon>Bacillati</taxon>
        <taxon>Actinomycetota</taxon>
        <taxon>Actinomycetes</taxon>
        <taxon>Streptosporangiales</taxon>
        <taxon>Nocardiopsidaceae</taxon>
        <taxon>Nocardiopsis</taxon>
    </lineage>
</organism>
<gene>
    <name evidence="1" type="ORF">KGD84_32995</name>
</gene>
<dbReference type="EMBL" id="CP074136">
    <property type="protein sequence ID" value="QUX26517.1"/>
    <property type="molecule type" value="Genomic_DNA"/>
</dbReference>
<evidence type="ECO:0000313" key="1">
    <source>
        <dbReference type="EMBL" id="QUX26517.1"/>
    </source>
</evidence>
<evidence type="ECO:0008006" key="3">
    <source>
        <dbReference type="Google" id="ProtNLM"/>
    </source>
</evidence>
<keyword evidence="2" id="KW-1185">Reference proteome</keyword>
<evidence type="ECO:0000313" key="2">
    <source>
        <dbReference type="Proteomes" id="UP000676079"/>
    </source>
</evidence>
<sequence>MSNEPTVPAGWDRAALESHLASPRRGWARDLTSRGLEVAVESDAGPLARQITGQDVDTPAHTAVWLVLALAGLGRTGEPGSGVTLGAYLAGLGRHRGREHYRRIVSYSAGSEPARTVQMVAAVLRGGGRGPAPDPVLLAADLADQLSPDAQVRRRVAMRWASTLAEAGVNAT</sequence>
<reference evidence="2" key="1">
    <citation type="submission" date="2021-05" db="EMBL/GenBank/DDBJ databases">
        <title>Direct Submission.</title>
        <authorList>
            <person name="Li K."/>
            <person name="Gao J."/>
        </authorList>
    </citation>
    <scope>NUCLEOTIDE SEQUENCE [LARGE SCALE GENOMIC DNA]</scope>
    <source>
        <strain evidence="2">Mg02</strain>
        <plasmid evidence="2">unnamed4</plasmid>
    </source>
</reference>
<proteinExistence type="predicted"/>
<dbReference type="RefSeq" id="WP_220566096.1">
    <property type="nucleotide sequence ID" value="NZ_CP074136.1"/>
</dbReference>
<protein>
    <recommendedName>
        <fullName evidence="3">HEAT repeat domain-containing protein</fullName>
    </recommendedName>
</protein>
<dbReference type="Proteomes" id="UP000676079">
    <property type="component" value="Plasmid unnamed4"/>
</dbReference>
<name>A0A975QCI3_9ACTN</name>
<keyword evidence="1" id="KW-0614">Plasmid</keyword>
<geneLocation type="plasmid" evidence="1 2">
    <name>unnamed4</name>
</geneLocation>
<accession>A0A975QCI3</accession>